<evidence type="ECO:0000256" key="1">
    <source>
        <dbReference type="ARBA" id="ARBA00007039"/>
    </source>
</evidence>
<dbReference type="PANTHER" id="PTHR10381:SF11">
    <property type="entry name" value="ATP-DEPENDENT CLP PROTEASE PROTEOLYTIC SUBUNIT, MITOCHONDRIAL"/>
    <property type="match status" value="1"/>
</dbReference>
<dbReference type="PRINTS" id="PR00127">
    <property type="entry name" value="CLPPROTEASEP"/>
</dbReference>
<dbReference type="GO" id="GO:0008233">
    <property type="term" value="F:peptidase activity"/>
    <property type="evidence" value="ECO:0007669"/>
    <property type="project" value="UniProtKB-KW"/>
</dbReference>
<feature type="region of interest" description="Disordered" evidence="3">
    <location>
        <begin position="1"/>
        <end position="26"/>
    </location>
</feature>
<dbReference type="Pfam" id="PF00574">
    <property type="entry name" value="CLP_protease"/>
    <property type="match status" value="1"/>
</dbReference>
<accession>A0ABQ4CGL2</accession>
<comment type="caution">
    <text evidence="4">The sequence shown here is derived from an EMBL/GenBank/DDBJ whole genome shotgun (WGS) entry which is preliminary data.</text>
</comment>
<evidence type="ECO:0000313" key="4">
    <source>
        <dbReference type="EMBL" id="GIF61911.1"/>
    </source>
</evidence>
<dbReference type="Gene3D" id="3.90.226.10">
    <property type="entry name" value="2-enoyl-CoA Hydratase, Chain A, domain 1"/>
    <property type="match status" value="1"/>
</dbReference>
<dbReference type="EMBL" id="BONC01000155">
    <property type="protein sequence ID" value="GIF61911.1"/>
    <property type="molecule type" value="Genomic_DNA"/>
</dbReference>
<dbReference type="InterPro" id="IPR001907">
    <property type="entry name" value="ClpP"/>
</dbReference>
<keyword evidence="4" id="KW-0378">Hydrolase</keyword>
<protein>
    <recommendedName>
        <fullName evidence="2">ATP-dependent Clp protease proteolytic subunit</fullName>
    </recommendedName>
</protein>
<dbReference type="GO" id="GO:0006508">
    <property type="term" value="P:proteolysis"/>
    <property type="evidence" value="ECO:0007669"/>
    <property type="project" value="UniProtKB-KW"/>
</dbReference>
<dbReference type="Proteomes" id="UP000624325">
    <property type="component" value="Unassembled WGS sequence"/>
</dbReference>
<keyword evidence="5" id="KW-1185">Reference proteome</keyword>
<comment type="similarity">
    <text evidence="1 2">Belongs to the peptidase S14 family.</text>
</comment>
<name>A0ABQ4CGL2_9ACTN</name>
<sequence>MPLDDQPRRWNVPPGQPQGQEQPAESGPWLAPWLEEKLFDRRIVILQGTVNGSAATRTAAALLTLDAQGPDPVELHLRSPDGDLDAVFAIIDALDIMHAPVHVLATSEIGGAAVGLYAVAPHRKAFPHTRFRLREPRAAGISGNADDVANAAGQHLRALDDLIVRIAEATGQPRSRVEDDMSRGRQLTAEEAREYGLVHEIVAPGKKGERGSH</sequence>
<gene>
    <name evidence="4" type="primary">clpP_3</name>
    <name evidence="4" type="ORF">Air01nite_80060</name>
</gene>
<dbReference type="RefSeq" id="WP_203708806.1">
    <property type="nucleotide sequence ID" value="NZ_BAAALU010000002.1"/>
</dbReference>
<keyword evidence="4" id="KW-0645">Protease</keyword>
<evidence type="ECO:0000313" key="5">
    <source>
        <dbReference type="Proteomes" id="UP000624325"/>
    </source>
</evidence>
<evidence type="ECO:0000256" key="3">
    <source>
        <dbReference type="SAM" id="MobiDB-lite"/>
    </source>
</evidence>
<dbReference type="InterPro" id="IPR023562">
    <property type="entry name" value="ClpP/TepA"/>
</dbReference>
<organism evidence="4 5">
    <name type="scientific">Asanoa iriomotensis</name>
    <dbReference type="NCBI Taxonomy" id="234613"/>
    <lineage>
        <taxon>Bacteria</taxon>
        <taxon>Bacillati</taxon>
        <taxon>Actinomycetota</taxon>
        <taxon>Actinomycetes</taxon>
        <taxon>Micromonosporales</taxon>
        <taxon>Micromonosporaceae</taxon>
        <taxon>Asanoa</taxon>
    </lineage>
</organism>
<proteinExistence type="inferred from homology"/>
<evidence type="ECO:0000256" key="2">
    <source>
        <dbReference type="RuleBase" id="RU003567"/>
    </source>
</evidence>
<dbReference type="PANTHER" id="PTHR10381">
    <property type="entry name" value="ATP-DEPENDENT CLP PROTEASE PROTEOLYTIC SUBUNIT"/>
    <property type="match status" value="1"/>
</dbReference>
<dbReference type="InterPro" id="IPR029045">
    <property type="entry name" value="ClpP/crotonase-like_dom_sf"/>
</dbReference>
<dbReference type="SUPFAM" id="SSF52096">
    <property type="entry name" value="ClpP/crotonase"/>
    <property type="match status" value="1"/>
</dbReference>
<reference evidence="4 5" key="1">
    <citation type="submission" date="2021-01" db="EMBL/GenBank/DDBJ databases">
        <title>Whole genome shotgun sequence of Asanoa iriomotensis NBRC 100142.</title>
        <authorList>
            <person name="Komaki H."/>
            <person name="Tamura T."/>
        </authorList>
    </citation>
    <scope>NUCLEOTIDE SEQUENCE [LARGE SCALE GENOMIC DNA]</scope>
    <source>
        <strain evidence="4 5">NBRC 100142</strain>
    </source>
</reference>